<dbReference type="GO" id="GO:0003677">
    <property type="term" value="F:DNA binding"/>
    <property type="evidence" value="ECO:0007669"/>
    <property type="project" value="UniProtKB-KW"/>
</dbReference>
<dbReference type="GO" id="GO:0008270">
    <property type="term" value="F:zinc ion binding"/>
    <property type="evidence" value="ECO:0007669"/>
    <property type="project" value="InterPro"/>
</dbReference>
<accession>A0A8H8RIH3</accession>
<dbReference type="InterPro" id="IPR051439">
    <property type="entry name" value="XlnR/Xlr1"/>
</dbReference>
<evidence type="ECO:0000313" key="8">
    <source>
        <dbReference type="EMBL" id="TVY36124.1"/>
    </source>
</evidence>
<dbReference type="InterPro" id="IPR036864">
    <property type="entry name" value="Zn2-C6_fun-type_DNA-bd_sf"/>
</dbReference>
<dbReference type="Pfam" id="PF00172">
    <property type="entry name" value="Zn_clus"/>
    <property type="match status" value="1"/>
</dbReference>
<dbReference type="PANTHER" id="PTHR47663:SF1">
    <property type="entry name" value="XYLANOLYTIC TRANSCRIPTIONAL ACTIVATOR XLNR-RELATED"/>
    <property type="match status" value="1"/>
</dbReference>
<keyword evidence="2" id="KW-0805">Transcription regulation</keyword>
<dbReference type="OrthoDB" id="2534600at2759"/>
<dbReference type="GO" id="GO:0000981">
    <property type="term" value="F:DNA-binding transcription factor activity, RNA polymerase II-specific"/>
    <property type="evidence" value="ECO:0007669"/>
    <property type="project" value="InterPro"/>
</dbReference>
<feature type="domain" description="Zn(2)-C6 fungal-type" evidence="7">
    <location>
        <begin position="45"/>
        <end position="78"/>
    </location>
</feature>
<feature type="region of interest" description="Disordered" evidence="6">
    <location>
        <begin position="83"/>
        <end position="108"/>
    </location>
</feature>
<dbReference type="Gene3D" id="4.10.240.10">
    <property type="entry name" value="Zn(2)-C6 fungal-type DNA-binding domain"/>
    <property type="match status" value="1"/>
</dbReference>
<dbReference type="SUPFAM" id="SSF57701">
    <property type="entry name" value="Zn2/Cys6 DNA-binding domain"/>
    <property type="match status" value="1"/>
</dbReference>
<evidence type="ECO:0000256" key="3">
    <source>
        <dbReference type="ARBA" id="ARBA00023125"/>
    </source>
</evidence>
<reference evidence="8 9" key="1">
    <citation type="submission" date="2018-05" db="EMBL/GenBank/DDBJ databases">
        <title>Genome sequencing and assembly of the regulated plant pathogen Lachnellula willkommii and related sister species for the development of diagnostic species identification markers.</title>
        <authorList>
            <person name="Giroux E."/>
            <person name="Bilodeau G."/>
        </authorList>
    </citation>
    <scope>NUCLEOTIDE SEQUENCE [LARGE SCALE GENOMIC DNA]</scope>
    <source>
        <strain evidence="8 9">CBS 197.66</strain>
    </source>
</reference>
<organism evidence="8 9">
    <name type="scientific">Lachnellula subtilissima</name>
    <dbReference type="NCBI Taxonomy" id="602034"/>
    <lineage>
        <taxon>Eukaryota</taxon>
        <taxon>Fungi</taxon>
        <taxon>Dikarya</taxon>
        <taxon>Ascomycota</taxon>
        <taxon>Pezizomycotina</taxon>
        <taxon>Leotiomycetes</taxon>
        <taxon>Helotiales</taxon>
        <taxon>Lachnaceae</taxon>
        <taxon>Lachnellula</taxon>
    </lineage>
</organism>
<feature type="compositionally biased region" description="Basic residues" evidence="6">
    <location>
        <begin position="83"/>
        <end position="92"/>
    </location>
</feature>
<name>A0A8H8RIH3_9HELO</name>
<dbReference type="CDD" id="cd00067">
    <property type="entry name" value="GAL4"/>
    <property type="match status" value="1"/>
</dbReference>
<proteinExistence type="predicted"/>
<keyword evidence="1" id="KW-0862">Zinc</keyword>
<dbReference type="SMART" id="SM00066">
    <property type="entry name" value="GAL4"/>
    <property type="match status" value="1"/>
</dbReference>
<gene>
    <name evidence="8" type="primary">xlnR_1</name>
    <name evidence="8" type="ORF">LSUB1_G005351</name>
</gene>
<evidence type="ECO:0000256" key="6">
    <source>
        <dbReference type="SAM" id="MobiDB-lite"/>
    </source>
</evidence>
<feature type="compositionally biased region" description="Polar residues" evidence="6">
    <location>
        <begin position="1"/>
        <end position="15"/>
    </location>
</feature>
<dbReference type="Proteomes" id="UP000462212">
    <property type="component" value="Unassembled WGS sequence"/>
</dbReference>
<evidence type="ECO:0000256" key="5">
    <source>
        <dbReference type="ARBA" id="ARBA00023242"/>
    </source>
</evidence>
<evidence type="ECO:0000259" key="7">
    <source>
        <dbReference type="PROSITE" id="PS50048"/>
    </source>
</evidence>
<evidence type="ECO:0000256" key="4">
    <source>
        <dbReference type="ARBA" id="ARBA00023163"/>
    </source>
</evidence>
<evidence type="ECO:0000256" key="1">
    <source>
        <dbReference type="ARBA" id="ARBA00022833"/>
    </source>
</evidence>
<protein>
    <submittedName>
        <fullName evidence="8">Xylanolytic transcriptional activator</fullName>
    </submittedName>
</protein>
<keyword evidence="3" id="KW-0238">DNA-binding</keyword>
<dbReference type="PROSITE" id="PS50048">
    <property type="entry name" value="ZN2_CY6_FUNGAL_2"/>
    <property type="match status" value="1"/>
</dbReference>
<comment type="caution">
    <text evidence="8">The sequence shown here is derived from an EMBL/GenBank/DDBJ whole genome shotgun (WGS) entry which is preliminary data.</text>
</comment>
<feature type="compositionally biased region" description="Polar residues" evidence="6">
    <location>
        <begin position="93"/>
        <end position="103"/>
    </location>
</feature>
<keyword evidence="9" id="KW-1185">Reference proteome</keyword>
<dbReference type="InterPro" id="IPR001138">
    <property type="entry name" value="Zn2Cys6_DnaBD"/>
</dbReference>
<dbReference type="AlphaFoldDB" id="A0A8H8RIH3"/>
<dbReference type="EMBL" id="QGMJ01000457">
    <property type="protein sequence ID" value="TVY36124.1"/>
    <property type="molecule type" value="Genomic_DNA"/>
</dbReference>
<dbReference type="PANTHER" id="PTHR47663">
    <property type="entry name" value="XYLANOLYTIC TRANSCRIPTIONAL ACTIVATOR XLNR-RELATED"/>
    <property type="match status" value="1"/>
</dbReference>
<keyword evidence="4" id="KW-0804">Transcription</keyword>
<evidence type="ECO:0000313" key="9">
    <source>
        <dbReference type="Proteomes" id="UP000462212"/>
    </source>
</evidence>
<dbReference type="CDD" id="cd12148">
    <property type="entry name" value="fungal_TF_MHR"/>
    <property type="match status" value="1"/>
</dbReference>
<keyword evidence="5" id="KW-0539">Nucleus</keyword>
<feature type="region of interest" description="Disordered" evidence="6">
    <location>
        <begin position="1"/>
        <end position="39"/>
    </location>
</feature>
<sequence length="183" mass="20614">MLNFSNAFANPTASTDVAFAPQSPPPNQQPETISTPTKKRRVSRACDFCSQRSIRCKPSTEEPQRCQNCFDFGVGCTYVRPTKKRGMKRGSKRNNNQSSTGSGSRDGEQDAEILLGFVHGSPNNENISTRGILEKWKSMVVDNEATIKHLVHVYFEVVYPLPSHSNIVRFPLFHRPSMLDRLR</sequence>
<evidence type="ECO:0000256" key="2">
    <source>
        <dbReference type="ARBA" id="ARBA00023015"/>
    </source>
</evidence>